<dbReference type="RefSeq" id="WP_008810857.1">
    <property type="nucleotide sequence ID" value="NZ_CAJUON010000006.1"/>
</dbReference>
<dbReference type="PANTHER" id="PTHR35177:SF2">
    <property type="entry name" value="HYDROGENASE MATURATION FACTOR HYBG"/>
    <property type="match status" value="1"/>
</dbReference>
<dbReference type="AlphaFoldDB" id="A0A6I3S2T2"/>
<comment type="similarity">
    <text evidence="1">Belongs to the HupF/HypC family.</text>
</comment>
<dbReference type="PANTHER" id="PTHR35177">
    <property type="entry name" value="HYDROGENASE MATURATION FACTOR HYBG"/>
    <property type="match status" value="1"/>
</dbReference>
<dbReference type="Pfam" id="PF01455">
    <property type="entry name" value="HupF_HypC"/>
    <property type="match status" value="1"/>
</dbReference>
<proteinExistence type="inferred from homology"/>
<dbReference type="PROSITE" id="PS01097">
    <property type="entry name" value="HUPF_HYPC"/>
    <property type="match status" value="1"/>
</dbReference>
<accession>A0A6I3S2T2</accession>
<protein>
    <submittedName>
        <fullName evidence="2">HypC/HybG/HupF family hydrogenase formation chaperone</fullName>
    </submittedName>
</protein>
<dbReference type="GeneID" id="43347749"/>
<comment type="caution">
    <text evidence="2">The sequence shown here is derived from an EMBL/GenBank/DDBJ whole genome shotgun (WGS) entry which is preliminary data.</text>
</comment>
<dbReference type="NCBIfam" id="TIGR00074">
    <property type="entry name" value="hypC_hupF"/>
    <property type="match status" value="1"/>
</dbReference>
<dbReference type="Proteomes" id="UP000462362">
    <property type="component" value="Unassembled WGS sequence"/>
</dbReference>
<dbReference type="InterPro" id="IPR001109">
    <property type="entry name" value="Hydrogenase_HupF/HypC"/>
</dbReference>
<dbReference type="EMBL" id="WNCL01000001">
    <property type="protein sequence ID" value="MTU42155.1"/>
    <property type="molecule type" value="Genomic_DNA"/>
</dbReference>
<dbReference type="InterPro" id="IPR019812">
    <property type="entry name" value="Hydgase_assmbl_chp_CS"/>
</dbReference>
<gene>
    <name evidence="2" type="primary">hypC</name>
    <name evidence="2" type="ORF">GMD42_00660</name>
</gene>
<sequence length="77" mass="8184">MCLAIPVQIKEIIDENTAVAEISGLKKTISTALLEDVKVGDYVILHVGYALQKIDPEEAQKTLALFASEASATGEPA</sequence>
<reference evidence="2 3" key="1">
    <citation type="journal article" date="2019" name="Nat. Med.">
        <title>A library of human gut bacterial isolates paired with longitudinal multiomics data enables mechanistic microbiome research.</title>
        <authorList>
            <person name="Poyet M."/>
            <person name="Groussin M."/>
            <person name="Gibbons S.M."/>
            <person name="Avila-Pacheco J."/>
            <person name="Jiang X."/>
            <person name="Kearney S.M."/>
            <person name="Perrotta A.R."/>
            <person name="Berdy B."/>
            <person name="Zhao S."/>
            <person name="Lieberman T.D."/>
            <person name="Swanson P.K."/>
            <person name="Smith M."/>
            <person name="Roesemann S."/>
            <person name="Alexander J.E."/>
            <person name="Rich S.A."/>
            <person name="Livny J."/>
            <person name="Vlamakis H."/>
            <person name="Clish C."/>
            <person name="Bullock K."/>
            <person name="Deik A."/>
            <person name="Scott J."/>
            <person name="Pierce K.A."/>
            <person name="Xavier R.J."/>
            <person name="Alm E.J."/>
        </authorList>
    </citation>
    <scope>NUCLEOTIDE SEQUENCE [LARGE SCALE GENOMIC DNA]</scope>
    <source>
        <strain evidence="2 3">BIOML-A2</strain>
    </source>
</reference>
<dbReference type="GO" id="GO:0051604">
    <property type="term" value="P:protein maturation"/>
    <property type="evidence" value="ECO:0007669"/>
    <property type="project" value="TreeGrafter"/>
</dbReference>
<dbReference type="PRINTS" id="PR00445">
    <property type="entry name" value="HUPFHYPC"/>
</dbReference>
<organism evidence="2 3">
    <name type="scientific">Parasutterella excrementihominis</name>
    <dbReference type="NCBI Taxonomy" id="487175"/>
    <lineage>
        <taxon>Bacteria</taxon>
        <taxon>Pseudomonadati</taxon>
        <taxon>Pseudomonadota</taxon>
        <taxon>Betaproteobacteria</taxon>
        <taxon>Burkholderiales</taxon>
        <taxon>Sutterellaceae</taxon>
        <taxon>Parasutterella</taxon>
    </lineage>
</organism>
<name>A0A6I3S2T2_9BURK</name>
<dbReference type="SUPFAM" id="SSF159127">
    <property type="entry name" value="HupF/HypC-like"/>
    <property type="match status" value="1"/>
</dbReference>
<dbReference type="FunFam" id="2.30.30.140:FF:000022">
    <property type="entry name" value="Hydrogenase assembly chaperone HybG"/>
    <property type="match status" value="1"/>
</dbReference>
<dbReference type="GO" id="GO:0005506">
    <property type="term" value="F:iron ion binding"/>
    <property type="evidence" value="ECO:0007669"/>
    <property type="project" value="TreeGrafter"/>
</dbReference>
<evidence type="ECO:0000256" key="1">
    <source>
        <dbReference type="ARBA" id="ARBA00006018"/>
    </source>
</evidence>
<dbReference type="Gene3D" id="2.30.30.140">
    <property type="match status" value="1"/>
</dbReference>
<dbReference type="GO" id="GO:1902670">
    <property type="term" value="F:carbon dioxide binding"/>
    <property type="evidence" value="ECO:0007669"/>
    <property type="project" value="TreeGrafter"/>
</dbReference>
<evidence type="ECO:0000313" key="2">
    <source>
        <dbReference type="EMBL" id="MTU42155.1"/>
    </source>
</evidence>
<evidence type="ECO:0000313" key="3">
    <source>
        <dbReference type="Proteomes" id="UP000462362"/>
    </source>
</evidence>